<name>A0A3P7DAC2_SCHSO</name>
<reference evidence="1 2" key="1">
    <citation type="submission" date="2018-11" db="EMBL/GenBank/DDBJ databases">
        <authorList>
            <consortium name="Pathogen Informatics"/>
        </authorList>
    </citation>
    <scope>NUCLEOTIDE SEQUENCE [LARGE SCALE GENOMIC DNA]</scope>
    <source>
        <strain evidence="1 2">NST_G2</strain>
    </source>
</reference>
<evidence type="ECO:0000313" key="1">
    <source>
        <dbReference type="EMBL" id="VDM06501.1"/>
    </source>
</evidence>
<proteinExistence type="predicted"/>
<dbReference type="EMBL" id="UYSU01052797">
    <property type="protein sequence ID" value="VDM06501.1"/>
    <property type="molecule type" value="Genomic_DNA"/>
</dbReference>
<organism evidence="1 2">
    <name type="scientific">Schistocephalus solidus</name>
    <name type="common">Tapeworm</name>
    <dbReference type="NCBI Taxonomy" id="70667"/>
    <lineage>
        <taxon>Eukaryota</taxon>
        <taxon>Metazoa</taxon>
        <taxon>Spiralia</taxon>
        <taxon>Lophotrochozoa</taxon>
        <taxon>Platyhelminthes</taxon>
        <taxon>Cestoda</taxon>
        <taxon>Eucestoda</taxon>
        <taxon>Diphyllobothriidea</taxon>
        <taxon>Diphyllobothriidae</taxon>
        <taxon>Schistocephalus</taxon>
    </lineage>
</organism>
<dbReference type="Proteomes" id="UP000275846">
    <property type="component" value="Unassembled WGS sequence"/>
</dbReference>
<keyword evidence="2" id="KW-1185">Reference proteome</keyword>
<gene>
    <name evidence="1" type="ORF">SSLN_LOCUS20115</name>
</gene>
<protein>
    <submittedName>
        <fullName evidence="1">Uncharacterized protein</fullName>
    </submittedName>
</protein>
<accession>A0A3P7DAC2</accession>
<evidence type="ECO:0000313" key="2">
    <source>
        <dbReference type="Proteomes" id="UP000275846"/>
    </source>
</evidence>
<dbReference type="AlphaFoldDB" id="A0A3P7DAC2"/>
<sequence>MYARLYTYISCSYCCCRTTADECKHVCMRVW</sequence>